<accession>A0A1B7NPF1</accession>
<dbReference type="Pfam" id="PF01425">
    <property type="entry name" value="Amidase"/>
    <property type="match status" value="1"/>
</dbReference>
<dbReference type="EMBL" id="LGUA01001364">
    <property type="protein sequence ID" value="OAX78691.1"/>
    <property type="molecule type" value="Genomic_DNA"/>
</dbReference>
<dbReference type="SUPFAM" id="SSF75304">
    <property type="entry name" value="Amidase signature (AS) enzymes"/>
    <property type="match status" value="1"/>
</dbReference>
<dbReference type="Gene3D" id="3.90.1300.10">
    <property type="entry name" value="Amidase signature (AS) domain"/>
    <property type="match status" value="1"/>
</dbReference>
<dbReference type="InterPro" id="IPR036928">
    <property type="entry name" value="AS_sf"/>
</dbReference>
<dbReference type="InterPro" id="IPR000120">
    <property type="entry name" value="Amidase"/>
</dbReference>
<dbReference type="PANTHER" id="PTHR11895:SF67">
    <property type="entry name" value="AMIDASE DOMAIN-CONTAINING PROTEIN"/>
    <property type="match status" value="1"/>
</dbReference>
<dbReference type="PANTHER" id="PTHR11895">
    <property type="entry name" value="TRANSAMIDASE"/>
    <property type="match status" value="1"/>
</dbReference>
<keyword evidence="4" id="KW-1185">Reference proteome</keyword>
<reference evidence="3 4" key="1">
    <citation type="submission" date="2015-07" db="EMBL/GenBank/DDBJ databases">
        <title>Emmonsia species relationships and genome sequence.</title>
        <authorList>
            <person name="Cuomo C.A."/>
            <person name="Schwartz I.S."/>
            <person name="Kenyon C."/>
            <person name="de Hoog G.S."/>
            <person name="Govender N.P."/>
            <person name="Botha A."/>
            <person name="Moreno L."/>
            <person name="de Vries M."/>
            <person name="Munoz J.F."/>
            <person name="Stielow J.B."/>
        </authorList>
    </citation>
    <scope>NUCLEOTIDE SEQUENCE [LARGE SCALE GENOMIC DNA]</scope>
    <source>
        <strain evidence="3 4">CBS 136260</strain>
    </source>
</reference>
<sequence length="287" mass="30646">MASPDPESMSSASFPDPLSTIPSSATIASRPKIIGIVPDWINHADPAVLALYNKAIDYYRNKQNYTIVDISIPLLPEGQKAHSLTILAEISSHITADQISKLTAQNKILVSISSSQSEARDFLAAQKLRSLLMSHLSFLYQKYPGLIIVTPTTPMPGWKIFNGEADLVSGVSDENSSLRAMEYVYLANFTGCPAISRPMGLIDGPAVPVGLMGMSEWGSEEMLIEWARDGEGTLLNDDDGDAAPTQTAAGSKSGVKIPDVQKGGKWVDVISIARGSGVQDTASPALN</sequence>
<dbReference type="Proteomes" id="UP000091918">
    <property type="component" value="Unassembled WGS sequence"/>
</dbReference>
<comment type="caution">
    <text evidence="3">The sequence shown here is derived from an EMBL/GenBank/DDBJ whole genome shotgun (WGS) entry which is preliminary data.</text>
</comment>
<evidence type="ECO:0000313" key="3">
    <source>
        <dbReference type="EMBL" id="OAX78691.1"/>
    </source>
</evidence>
<dbReference type="AlphaFoldDB" id="A0A1B7NPF1"/>
<evidence type="ECO:0000256" key="1">
    <source>
        <dbReference type="SAM" id="MobiDB-lite"/>
    </source>
</evidence>
<gene>
    <name evidence="3" type="ORF">ACJ72_07001</name>
</gene>
<evidence type="ECO:0000259" key="2">
    <source>
        <dbReference type="Pfam" id="PF01425"/>
    </source>
</evidence>
<dbReference type="GO" id="GO:0003824">
    <property type="term" value="F:catalytic activity"/>
    <property type="evidence" value="ECO:0007669"/>
    <property type="project" value="InterPro"/>
</dbReference>
<evidence type="ECO:0000313" key="4">
    <source>
        <dbReference type="Proteomes" id="UP000091918"/>
    </source>
</evidence>
<dbReference type="OrthoDB" id="421993at2759"/>
<feature type="domain" description="Amidase" evidence="2">
    <location>
        <begin position="3"/>
        <end position="223"/>
    </location>
</feature>
<organism evidence="3 4">
    <name type="scientific">Emergomyces africanus</name>
    <dbReference type="NCBI Taxonomy" id="1955775"/>
    <lineage>
        <taxon>Eukaryota</taxon>
        <taxon>Fungi</taxon>
        <taxon>Dikarya</taxon>
        <taxon>Ascomycota</taxon>
        <taxon>Pezizomycotina</taxon>
        <taxon>Eurotiomycetes</taxon>
        <taxon>Eurotiomycetidae</taxon>
        <taxon>Onygenales</taxon>
        <taxon>Ajellomycetaceae</taxon>
        <taxon>Emergomyces</taxon>
    </lineage>
</organism>
<name>A0A1B7NPF1_9EURO</name>
<dbReference type="STRING" id="1658172.A0A1B7NPF1"/>
<proteinExistence type="predicted"/>
<protein>
    <recommendedName>
        <fullName evidence="2">Amidase domain-containing protein</fullName>
    </recommendedName>
</protein>
<dbReference type="InterPro" id="IPR023631">
    <property type="entry name" value="Amidase_dom"/>
</dbReference>
<feature type="region of interest" description="Disordered" evidence="1">
    <location>
        <begin position="234"/>
        <end position="255"/>
    </location>
</feature>